<proteinExistence type="predicted"/>
<feature type="compositionally biased region" description="Basic and acidic residues" evidence="1">
    <location>
        <begin position="26"/>
        <end position="39"/>
    </location>
</feature>
<name>A0A0D0BFX7_9AGAM</name>
<dbReference type="CDD" id="cd00198">
    <property type="entry name" value="vWFA"/>
    <property type="match status" value="1"/>
</dbReference>
<dbReference type="HOGENOM" id="CLU_000401_0_0_1"/>
<evidence type="ECO:0000256" key="1">
    <source>
        <dbReference type="SAM" id="MobiDB-lite"/>
    </source>
</evidence>
<feature type="compositionally biased region" description="Basic and acidic residues" evidence="1">
    <location>
        <begin position="460"/>
        <end position="469"/>
    </location>
</feature>
<dbReference type="PANTHER" id="PTHR22796">
    <property type="entry name" value="URG4-RELATED"/>
    <property type="match status" value="1"/>
</dbReference>
<dbReference type="STRING" id="930992.A0A0D0BFX7"/>
<dbReference type="OrthoDB" id="2343366at2759"/>
<feature type="region of interest" description="Disordered" evidence="1">
    <location>
        <begin position="449"/>
        <end position="469"/>
    </location>
</feature>
<sequence length="2278" mass="252864">MDGSYVPPQLFPISATGSQGIQSFKQRIDKGKGVDRSGGIDDNSQDRFAQGSYSRASAPSITIDEMDDDDEPLASQALPAFKGDQSDTTDTTHVSEDSDDDLYQSVRSDDAEDFMDVEDSSPHSDARDLVESIKGMYRILDLISEQGSGGLVDKVIIAQDSLCAFINSVCPGTYVSMTKVNFSALDRFIVKPVGVYGSKGEIVRLLLSLGVVSEEIANQLTTNQSDTNVSMPSLRSGLYIVRAVCEATADQQLFLIYWPEDSTWDDSAPSSVRRNRVTFMRYLMKMCDQVTALISPEHARSIIWNDQEGENAIMDLDEDHDESSRLFTFEVAKTNEQEESVKLRLGFKATSKHIIMPQPHPEATVDVNLLKPELLHGETTQGFMTVAFQPGRLNAEPMKNQSLTSIQLRNYLKSDALLISEGLDADALNILIYNGIQDRFGQQCGQFRQRSTAISSNTRSSRESEANRIREDVKRGEPLLTKVFHQALVDAIIKKFSTFTHESFPCPSTLDSAMTDIPAGTSSSTSTVDPSLHPTGNEQERDSVRKELDTLIALYPDIGIELRRKVHSEKINSRHFKDCKERICIARNVLRNSPDMPKEARESFIDVILYEEMSHVKETLKSISRGNFSHEKPKGFVNALWDKFSSVVLADLDPRTFGKTLKEADADSISDAQFLMELSDDKMPRILAKIVEETRTAALDHFRSHLTKQTRALVHLALHTQTDQCLLQVQREAVSHEEEQLTELRRAFIHEINDFSQTGHHPYTFVINFAEETRKHYQSQIFISGRREYFQDPVYEFSVHLMQLMEHDQHSLKMDPTVIPSPKFAGRHAHSFKLPLGDSVARAQLLSGDRILLASTDRYGNLMVFLESLNAIEGALTVGRGKKLNRDKIGEFILAFDESKRLLSVVARDKLMSHIFVNDNARGFQASGSAINLTQWYGEGVSIIHACFICGSEELLLVDSLAQARIYSLTTMQFRPATLNLIQIPKAVYSTPDGSCLIVTHVCGSELTLTAYHWSTFGSTDGVPLEIPDLPLDQPLLLTSLIKRSIVHLVMLDIDSNSCRSFALDITRTVTEFTFKEKGIRGGGAQSENATAHNCLIDCHTDVWTRFPVLSAVQRETITSSSNRCPRTLVFITDRDHHMFSPHFHNLIYNFERTLLGAAEWSVSKFRAGEWLVDILCLIPIHIAVTRENRFIPLKDGVYSSELEKSLLGADVNRIVDHLSFGWYESLFQSYMAKKPVKVVSSMGEQSVGKSFSLNHLVDTSFAGSAMRTTEGVWMSVTPTKDALVVALDFEGVHSIERSAQEDTLLVLFNTAISNLVLFRNNFALSRDITGLFQSFQSSSTVLDPASNPSLFQSTLVIIIKDVVDSDKAEITREFALKFQQIVQDEQEANFISRLHAGQLNIIPWPVIESQGFYQLFPTLKRRLDKQKLTHNTAGEFLHVMKTLMAKLKANDWGALSQSMASHRAQLLLAMLPNALAFGLQEVNPDPEPLKNLDDDVPIGMPDTSTEFSLAAGSQSSSREVALQALSRAWRDYDSRHHMPEDHWIENLIAHIDSMVNLRVAHVREWISSNVARFQSGQASIDELMRTFESAIVDLKSNLQLCKLKCGRCELLCIQSRLHDGQHDCQTSHDCIHSCDFCASSGEAKDCSMSAGHPGNHICVVNAHLCGQACRFSGRQGCLDECTKVIGHAEDDHLCAATVHACGQPCDLSQLRLSDGSTPPCRGTCGIASDVNHDQHLCDARLCSFPCQLCKRLCANTDHLHGLEDGAIHLCGEEHSCSAQCTAEGICEIETAPQSIEATFTGRHETFQYTKVTCLAKRLRCAKTIPPGLVAHEGRHNHSLDKRVVHFCRAKCDHCGYYCTLPLGHPQQEHETRHGSMSSSRWAVDGPDDTGLEVEGRRFSSNDEGAPMMCSLICQALGRHVHIDYCRAVDAAACIGNNETQHISKRLVPNPERAKDCMTHNLFWRRAGFKDPYSREEQANFAKCDSMCGGPEHTAAAGNAAQPSYCTLPLFHPPVDPNNAQVGLGYVSNDGHIFSCRNPVIMQQAFHVIFVADRSGSMASSDRHPLPNTPASDRIVGRSNNRFGAVLSSLYSFWSARAAAVGGQQAARRDSYSVILFDSAVTNAFVNDFVSSPDQLLDAVLRYSADGGTNFTAAIQRAQSVMEQHWSTERSPVIIFLSDGECRIADQTIQDLCRSAVRLGKALSFHAVSFGPDRASTSLRRMTQIALDIQNNAPRDPLAPAAATVASSYTQALDTVQLAETFLGIAESLRKPRGSLIH</sequence>
<organism evidence="3 4">
    <name type="scientific">Suillus luteus UH-Slu-Lm8-n1</name>
    <dbReference type="NCBI Taxonomy" id="930992"/>
    <lineage>
        <taxon>Eukaryota</taxon>
        <taxon>Fungi</taxon>
        <taxon>Dikarya</taxon>
        <taxon>Basidiomycota</taxon>
        <taxon>Agaricomycotina</taxon>
        <taxon>Agaricomycetes</taxon>
        <taxon>Agaricomycetidae</taxon>
        <taxon>Boletales</taxon>
        <taxon>Suillineae</taxon>
        <taxon>Suillaceae</taxon>
        <taxon>Suillus</taxon>
    </lineage>
</organism>
<evidence type="ECO:0000313" key="3">
    <source>
        <dbReference type="EMBL" id="KIK48589.1"/>
    </source>
</evidence>
<dbReference type="PANTHER" id="PTHR22796:SF1">
    <property type="entry name" value="VWFA DOMAIN-CONTAINING PROTEIN"/>
    <property type="match status" value="1"/>
</dbReference>
<dbReference type="GO" id="GO:0005525">
    <property type="term" value="F:GTP binding"/>
    <property type="evidence" value="ECO:0007669"/>
    <property type="project" value="InterPro"/>
</dbReference>
<dbReference type="InterPro" id="IPR027417">
    <property type="entry name" value="P-loop_NTPase"/>
</dbReference>
<dbReference type="InterPro" id="IPR015894">
    <property type="entry name" value="Guanylate-bd_N"/>
</dbReference>
<dbReference type="Gene3D" id="3.40.50.300">
    <property type="entry name" value="P-loop containing nucleotide triphosphate hydrolases"/>
    <property type="match status" value="1"/>
</dbReference>
<dbReference type="Gene3D" id="3.40.50.410">
    <property type="entry name" value="von Willebrand factor, type A domain"/>
    <property type="match status" value="1"/>
</dbReference>
<dbReference type="Pfam" id="PF02263">
    <property type="entry name" value="GBP"/>
    <property type="match status" value="1"/>
</dbReference>
<dbReference type="PROSITE" id="PS50234">
    <property type="entry name" value="VWFA"/>
    <property type="match status" value="1"/>
</dbReference>
<evidence type="ECO:0000313" key="4">
    <source>
        <dbReference type="Proteomes" id="UP000054485"/>
    </source>
</evidence>
<evidence type="ECO:0000259" key="2">
    <source>
        <dbReference type="PROSITE" id="PS50234"/>
    </source>
</evidence>
<dbReference type="SUPFAM" id="SSF52540">
    <property type="entry name" value="P-loop containing nucleoside triphosphate hydrolases"/>
    <property type="match status" value="1"/>
</dbReference>
<feature type="compositionally biased region" description="Polar residues" evidence="1">
    <location>
        <begin position="51"/>
        <end position="60"/>
    </location>
</feature>
<dbReference type="GO" id="GO:0003924">
    <property type="term" value="F:GTPase activity"/>
    <property type="evidence" value="ECO:0007669"/>
    <property type="project" value="InterPro"/>
</dbReference>
<gene>
    <name evidence="3" type="ORF">CY34DRAFT_798103</name>
</gene>
<dbReference type="InParanoid" id="A0A0D0BFX7"/>
<dbReference type="Proteomes" id="UP000054485">
    <property type="component" value="Unassembled WGS sequence"/>
</dbReference>
<keyword evidence="4" id="KW-1185">Reference proteome</keyword>
<accession>A0A0D0BFX7</accession>
<feature type="domain" description="VWFA" evidence="2">
    <location>
        <begin position="2047"/>
        <end position="2262"/>
    </location>
</feature>
<feature type="region of interest" description="Disordered" evidence="1">
    <location>
        <begin position="1"/>
        <end position="101"/>
    </location>
</feature>
<feature type="compositionally biased region" description="Polar residues" evidence="1">
    <location>
        <begin position="15"/>
        <end position="25"/>
    </location>
</feature>
<dbReference type="SMART" id="SM00327">
    <property type="entry name" value="VWA"/>
    <property type="match status" value="1"/>
</dbReference>
<feature type="region of interest" description="Disordered" evidence="1">
    <location>
        <begin position="516"/>
        <end position="543"/>
    </location>
</feature>
<feature type="compositionally biased region" description="Polar residues" evidence="1">
    <location>
        <begin position="520"/>
        <end position="537"/>
    </location>
</feature>
<dbReference type="Pfam" id="PF13519">
    <property type="entry name" value="VWA_2"/>
    <property type="match status" value="1"/>
</dbReference>
<protein>
    <recommendedName>
        <fullName evidence="2">VWFA domain-containing protein</fullName>
    </recommendedName>
</protein>
<reference evidence="3 4" key="1">
    <citation type="submission" date="2014-04" db="EMBL/GenBank/DDBJ databases">
        <authorList>
            <consortium name="DOE Joint Genome Institute"/>
            <person name="Kuo A."/>
            <person name="Ruytinx J."/>
            <person name="Rineau F."/>
            <person name="Colpaert J."/>
            <person name="Kohler A."/>
            <person name="Nagy L.G."/>
            <person name="Floudas D."/>
            <person name="Copeland A."/>
            <person name="Barry K.W."/>
            <person name="Cichocki N."/>
            <person name="Veneault-Fourrey C."/>
            <person name="LaButti K."/>
            <person name="Lindquist E.A."/>
            <person name="Lipzen A."/>
            <person name="Lundell T."/>
            <person name="Morin E."/>
            <person name="Murat C."/>
            <person name="Sun H."/>
            <person name="Tunlid A."/>
            <person name="Henrissat B."/>
            <person name="Grigoriev I.V."/>
            <person name="Hibbett D.S."/>
            <person name="Martin F."/>
            <person name="Nordberg H.P."/>
            <person name="Cantor M.N."/>
            <person name="Hua S.X."/>
        </authorList>
    </citation>
    <scope>NUCLEOTIDE SEQUENCE [LARGE SCALE GENOMIC DNA]</scope>
    <source>
        <strain evidence="3 4">UH-Slu-Lm8-n1</strain>
    </source>
</reference>
<dbReference type="InterPro" id="IPR002035">
    <property type="entry name" value="VWF_A"/>
</dbReference>
<reference evidence="4" key="2">
    <citation type="submission" date="2015-01" db="EMBL/GenBank/DDBJ databases">
        <title>Evolutionary Origins and Diversification of the Mycorrhizal Mutualists.</title>
        <authorList>
            <consortium name="DOE Joint Genome Institute"/>
            <consortium name="Mycorrhizal Genomics Consortium"/>
            <person name="Kohler A."/>
            <person name="Kuo A."/>
            <person name="Nagy L.G."/>
            <person name="Floudas D."/>
            <person name="Copeland A."/>
            <person name="Barry K.W."/>
            <person name="Cichocki N."/>
            <person name="Veneault-Fourrey C."/>
            <person name="LaButti K."/>
            <person name="Lindquist E.A."/>
            <person name="Lipzen A."/>
            <person name="Lundell T."/>
            <person name="Morin E."/>
            <person name="Murat C."/>
            <person name="Riley R."/>
            <person name="Ohm R."/>
            <person name="Sun H."/>
            <person name="Tunlid A."/>
            <person name="Henrissat B."/>
            <person name="Grigoriev I.V."/>
            <person name="Hibbett D.S."/>
            <person name="Martin F."/>
        </authorList>
    </citation>
    <scope>NUCLEOTIDE SEQUENCE [LARGE SCALE GENOMIC DNA]</scope>
    <source>
        <strain evidence="4">UH-Slu-Lm8-n1</strain>
    </source>
</reference>
<dbReference type="EMBL" id="KN835137">
    <property type="protein sequence ID" value="KIK48589.1"/>
    <property type="molecule type" value="Genomic_DNA"/>
</dbReference>
<dbReference type="InterPro" id="IPR036465">
    <property type="entry name" value="vWFA_dom_sf"/>
</dbReference>
<dbReference type="SUPFAM" id="SSF53300">
    <property type="entry name" value="vWA-like"/>
    <property type="match status" value="1"/>
</dbReference>